<proteinExistence type="inferred from homology"/>
<name>A0ABN2QFE5_9PSEU</name>
<gene>
    <name evidence="3" type="ORF">GCM10009754_19700</name>
</gene>
<evidence type="ECO:0000259" key="2">
    <source>
        <dbReference type="SMART" id="SM00093"/>
    </source>
</evidence>
<dbReference type="InterPro" id="IPR000215">
    <property type="entry name" value="Serpin_fam"/>
</dbReference>
<dbReference type="InterPro" id="IPR023796">
    <property type="entry name" value="Serpin_dom"/>
</dbReference>
<dbReference type="Pfam" id="PF00079">
    <property type="entry name" value="Serpin"/>
    <property type="match status" value="1"/>
</dbReference>
<reference evidence="3 4" key="1">
    <citation type="journal article" date="2019" name="Int. J. Syst. Evol. Microbiol.">
        <title>The Global Catalogue of Microorganisms (GCM) 10K type strain sequencing project: providing services to taxonomists for standard genome sequencing and annotation.</title>
        <authorList>
            <consortium name="The Broad Institute Genomics Platform"/>
            <consortium name="The Broad Institute Genome Sequencing Center for Infectious Disease"/>
            <person name="Wu L."/>
            <person name="Ma J."/>
        </authorList>
    </citation>
    <scope>NUCLEOTIDE SEQUENCE [LARGE SCALE GENOMIC DNA]</scope>
    <source>
        <strain evidence="3 4">JCM 14545</strain>
    </source>
</reference>
<dbReference type="SUPFAM" id="SSF56574">
    <property type="entry name" value="Serpins"/>
    <property type="match status" value="1"/>
</dbReference>
<dbReference type="PANTHER" id="PTHR11461:SF211">
    <property type="entry name" value="GH10112P-RELATED"/>
    <property type="match status" value="1"/>
</dbReference>
<dbReference type="InterPro" id="IPR042178">
    <property type="entry name" value="Serpin_sf_1"/>
</dbReference>
<protein>
    <submittedName>
        <fullName evidence="3">Serpin family protein</fullName>
    </submittedName>
</protein>
<evidence type="ECO:0000256" key="1">
    <source>
        <dbReference type="RuleBase" id="RU000411"/>
    </source>
</evidence>
<dbReference type="RefSeq" id="WP_344415883.1">
    <property type="nucleotide sequence ID" value="NZ_BAAANN010000006.1"/>
</dbReference>
<sequence length="364" mass="38184">MSHGTAASHLTFSLALHRAVATGAADSCFSPYSVASALGLVARAARGKAADELLALLGDDFDARPLREAATLEPRPDREEPVLAVANTLWVWDQLPIEPGYAGELATWPGGRVAEAPFVTEPERARQVINADIAETTRGLIPELLPPGIVGDDTVASVVNALYLRCPWAIPFSDGATGPAAFAAPSGVREVPTMHQSERLAYHADGGWQVVGMPAVGGAEAVVLLPDGELAGQEAALDAEALAALLDGLRPRQVNLALPKLDLDVRADLTGALQHLGVRTLFGPGADLSGLSPDPRLVVSDVLHQSVLRVDESGFEGAAATAAMMRLTSMPIDEVSVSVDRPFLLLVRHAATGVVYFFARVVEP</sequence>
<comment type="caution">
    <text evidence="3">The sequence shown here is derived from an EMBL/GenBank/DDBJ whole genome shotgun (WGS) entry which is preliminary data.</text>
</comment>
<dbReference type="InterPro" id="IPR023795">
    <property type="entry name" value="Serpin_CS"/>
</dbReference>
<dbReference type="InterPro" id="IPR042185">
    <property type="entry name" value="Serpin_sf_2"/>
</dbReference>
<evidence type="ECO:0000313" key="3">
    <source>
        <dbReference type="EMBL" id="GAA1950976.1"/>
    </source>
</evidence>
<organism evidence="3 4">
    <name type="scientific">Amycolatopsis minnesotensis</name>
    <dbReference type="NCBI Taxonomy" id="337894"/>
    <lineage>
        <taxon>Bacteria</taxon>
        <taxon>Bacillati</taxon>
        <taxon>Actinomycetota</taxon>
        <taxon>Actinomycetes</taxon>
        <taxon>Pseudonocardiales</taxon>
        <taxon>Pseudonocardiaceae</taxon>
        <taxon>Amycolatopsis</taxon>
    </lineage>
</organism>
<dbReference type="InterPro" id="IPR036186">
    <property type="entry name" value="Serpin_sf"/>
</dbReference>
<evidence type="ECO:0000313" key="4">
    <source>
        <dbReference type="Proteomes" id="UP001501116"/>
    </source>
</evidence>
<dbReference type="PANTHER" id="PTHR11461">
    <property type="entry name" value="SERINE PROTEASE INHIBITOR, SERPIN"/>
    <property type="match status" value="1"/>
</dbReference>
<dbReference type="SMART" id="SM00093">
    <property type="entry name" value="SERPIN"/>
    <property type="match status" value="1"/>
</dbReference>
<dbReference type="Gene3D" id="2.30.39.10">
    <property type="entry name" value="Alpha-1-antitrypsin, domain 1"/>
    <property type="match status" value="1"/>
</dbReference>
<dbReference type="Proteomes" id="UP001501116">
    <property type="component" value="Unassembled WGS sequence"/>
</dbReference>
<keyword evidence="4" id="KW-1185">Reference proteome</keyword>
<feature type="domain" description="Serpin" evidence="2">
    <location>
        <begin position="14"/>
        <end position="364"/>
    </location>
</feature>
<dbReference type="PROSITE" id="PS00284">
    <property type="entry name" value="SERPIN"/>
    <property type="match status" value="1"/>
</dbReference>
<dbReference type="Gene3D" id="3.30.497.10">
    <property type="entry name" value="Antithrombin, subunit I, domain 2"/>
    <property type="match status" value="1"/>
</dbReference>
<accession>A0ABN2QFE5</accession>
<dbReference type="EMBL" id="BAAANN010000006">
    <property type="protein sequence ID" value="GAA1950976.1"/>
    <property type="molecule type" value="Genomic_DNA"/>
</dbReference>
<comment type="similarity">
    <text evidence="1">Belongs to the serpin family.</text>
</comment>
<dbReference type="CDD" id="cd19590">
    <property type="entry name" value="serpin_thermopin-like"/>
    <property type="match status" value="1"/>
</dbReference>